<evidence type="ECO:0000256" key="8">
    <source>
        <dbReference type="ARBA" id="ARBA00022475"/>
    </source>
</evidence>
<feature type="transmembrane region" description="Helical" evidence="19">
    <location>
        <begin position="80"/>
        <end position="100"/>
    </location>
</feature>
<evidence type="ECO:0000256" key="6">
    <source>
        <dbReference type="ARBA" id="ARBA00012487"/>
    </source>
</evidence>
<evidence type="ECO:0000256" key="7">
    <source>
        <dbReference type="ARBA" id="ARBA00019373"/>
    </source>
</evidence>
<reference evidence="20 21" key="1">
    <citation type="submission" date="2016-10" db="EMBL/GenBank/DDBJ databases">
        <authorList>
            <person name="de Groot N.N."/>
        </authorList>
    </citation>
    <scope>NUCLEOTIDE SEQUENCE [LARGE SCALE GENOMIC DNA]</scope>
    <source>
        <strain evidence="20 21">DSM 15269</strain>
    </source>
</reference>
<evidence type="ECO:0000256" key="13">
    <source>
        <dbReference type="ARBA" id="ARBA00022989"/>
    </source>
</evidence>
<dbReference type="Pfam" id="PF01148">
    <property type="entry name" value="CTP_transf_1"/>
    <property type="match status" value="1"/>
</dbReference>
<comment type="pathway">
    <text evidence="3 18">Phospholipid metabolism; CDP-diacylglycerol biosynthesis; CDP-diacylglycerol from sn-glycerol 3-phosphate: step 3/3.</text>
</comment>
<dbReference type="InterPro" id="IPR000374">
    <property type="entry name" value="PC_trans"/>
</dbReference>
<dbReference type="GO" id="GO:0004605">
    <property type="term" value="F:phosphatidate cytidylyltransferase activity"/>
    <property type="evidence" value="ECO:0007669"/>
    <property type="project" value="UniProtKB-EC"/>
</dbReference>
<evidence type="ECO:0000256" key="19">
    <source>
        <dbReference type="SAM" id="Phobius"/>
    </source>
</evidence>
<evidence type="ECO:0000256" key="15">
    <source>
        <dbReference type="ARBA" id="ARBA00023136"/>
    </source>
</evidence>
<keyword evidence="12 18" id="KW-0548">Nucleotidyltransferase</keyword>
<dbReference type="Proteomes" id="UP000199602">
    <property type="component" value="Unassembled WGS sequence"/>
</dbReference>
<comment type="catalytic activity">
    <reaction evidence="1 18">
        <text>a 1,2-diacyl-sn-glycero-3-phosphate + CTP + H(+) = a CDP-1,2-diacyl-sn-glycerol + diphosphate</text>
        <dbReference type="Rhea" id="RHEA:16229"/>
        <dbReference type="ChEBI" id="CHEBI:15378"/>
        <dbReference type="ChEBI" id="CHEBI:33019"/>
        <dbReference type="ChEBI" id="CHEBI:37563"/>
        <dbReference type="ChEBI" id="CHEBI:58332"/>
        <dbReference type="ChEBI" id="CHEBI:58608"/>
        <dbReference type="EC" id="2.7.7.41"/>
    </reaction>
</comment>
<dbReference type="OrthoDB" id="9799199at2"/>
<proteinExistence type="inferred from homology"/>
<dbReference type="EMBL" id="FNIN01000004">
    <property type="protein sequence ID" value="SDN65366.1"/>
    <property type="molecule type" value="Genomic_DNA"/>
</dbReference>
<evidence type="ECO:0000256" key="1">
    <source>
        <dbReference type="ARBA" id="ARBA00001698"/>
    </source>
</evidence>
<feature type="transmembrane region" description="Helical" evidence="19">
    <location>
        <begin position="30"/>
        <end position="49"/>
    </location>
</feature>
<evidence type="ECO:0000256" key="3">
    <source>
        <dbReference type="ARBA" id="ARBA00005119"/>
    </source>
</evidence>
<dbReference type="STRING" id="206665.SAMN04488516_10435"/>
<evidence type="ECO:0000256" key="16">
    <source>
        <dbReference type="ARBA" id="ARBA00023209"/>
    </source>
</evidence>
<dbReference type="UniPathway" id="UPA00557">
    <property type="reaction ID" value="UER00614"/>
</dbReference>
<evidence type="ECO:0000256" key="10">
    <source>
        <dbReference type="ARBA" id="ARBA00022679"/>
    </source>
</evidence>
<evidence type="ECO:0000256" key="12">
    <source>
        <dbReference type="ARBA" id="ARBA00022695"/>
    </source>
</evidence>
<feature type="transmembrane region" description="Helical" evidence="19">
    <location>
        <begin position="56"/>
        <end position="74"/>
    </location>
</feature>
<feature type="transmembrane region" description="Helical" evidence="19">
    <location>
        <begin position="107"/>
        <end position="125"/>
    </location>
</feature>
<dbReference type="GO" id="GO:0016024">
    <property type="term" value="P:CDP-diacylglycerol biosynthetic process"/>
    <property type="evidence" value="ECO:0007669"/>
    <property type="project" value="UniProtKB-UniPathway"/>
</dbReference>
<feature type="transmembrane region" description="Helical" evidence="19">
    <location>
        <begin position="198"/>
        <end position="218"/>
    </location>
</feature>
<protein>
    <recommendedName>
        <fullName evidence="7 18">Phosphatidate cytidylyltransferase</fullName>
        <ecNumber evidence="6 18">2.7.7.41</ecNumber>
    </recommendedName>
</protein>
<dbReference type="PROSITE" id="PS01315">
    <property type="entry name" value="CDS"/>
    <property type="match status" value="1"/>
</dbReference>
<accession>A0A1H0D5L5</accession>
<comment type="pathway">
    <text evidence="4">Lipid metabolism.</text>
</comment>
<evidence type="ECO:0000256" key="9">
    <source>
        <dbReference type="ARBA" id="ARBA00022516"/>
    </source>
</evidence>
<feature type="transmembrane region" description="Helical" evidence="19">
    <location>
        <begin position="131"/>
        <end position="152"/>
    </location>
</feature>
<evidence type="ECO:0000256" key="17">
    <source>
        <dbReference type="ARBA" id="ARBA00023264"/>
    </source>
</evidence>
<evidence type="ECO:0000256" key="4">
    <source>
        <dbReference type="ARBA" id="ARBA00005189"/>
    </source>
</evidence>
<evidence type="ECO:0000256" key="11">
    <source>
        <dbReference type="ARBA" id="ARBA00022692"/>
    </source>
</evidence>
<dbReference type="EC" id="2.7.7.41" evidence="6 18"/>
<keyword evidence="16" id="KW-0594">Phospholipid biosynthesis</keyword>
<dbReference type="AlphaFoldDB" id="A0A1H0D5L5"/>
<evidence type="ECO:0000256" key="5">
    <source>
        <dbReference type="ARBA" id="ARBA00010185"/>
    </source>
</evidence>
<dbReference type="PANTHER" id="PTHR46382">
    <property type="entry name" value="PHOSPHATIDATE CYTIDYLYLTRANSFERASE"/>
    <property type="match status" value="1"/>
</dbReference>
<dbReference type="PANTHER" id="PTHR46382:SF1">
    <property type="entry name" value="PHOSPHATIDATE CYTIDYLYLTRANSFERASE"/>
    <property type="match status" value="1"/>
</dbReference>
<organism evidence="20 21">
    <name type="scientific">Desulfonauticus submarinus</name>
    <dbReference type="NCBI Taxonomy" id="206665"/>
    <lineage>
        <taxon>Bacteria</taxon>
        <taxon>Pseudomonadati</taxon>
        <taxon>Thermodesulfobacteriota</taxon>
        <taxon>Desulfovibrionia</taxon>
        <taxon>Desulfovibrionales</taxon>
        <taxon>Desulfonauticaceae</taxon>
        <taxon>Desulfonauticus</taxon>
    </lineage>
</organism>
<keyword evidence="13 19" id="KW-1133">Transmembrane helix</keyword>
<dbReference type="GO" id="GO:0005886">
    <property type="term" value="C:plasma membrane"/>
    <property type="evidence" value="ECO:0007669"/>
    <property type="project" value="UniProtKB-SubCell"/>
</dbReference>
<evidence type="ECO:0000313" key="21">
    <source>
        <dbReference type="Proteomes" id="UP000199602"/>
    </source>
</evidence>
<keyword evidence="21" id="KW-1185">Reference proteome</keyword>
<evidence type="ECO:0000256" key="14">
    <source>
        <dbReference type="ARBA" id="ARBA00023098"/>
    </source>
</evidence>
<evidence type="ECO:0000256" key="18">
    <source>
        <dbReference type="RuleBase" id="RU003938"/>
    </source>
</evidence>
<keyword evidence="9" id="KW-0444">Lipid biosynthesis</keyword>
<keyword evidence="8" id="KW-1003">Cell membrane</keyword>
<name>A0A1H0D5L5_9BACT</name>
<keyword evidence="17" id="KW-1208">Phospholipid metabolism</keyword>
<sequence length="264" mass="29778">MLSSHQKRLCTALILLPVLALIIWQKGFWITSGLIIISLLGLFEFYNIFWQEKKYLILKSTGILLGIGIILIPIEIFRHFAPLVTLILFWLCALIFLTDFGLKEKYSFSDALILLASFYYLPLNLKIFQDLTSFEIILVLISAFASDTLAYYAGCLWGDKKIWPKVSPKKTWIGSLGGLIGCTAINILAGFFWGKKTIILYILLGVCLNLAAQLGDFFESALKRKYNIKDSGNILPGHGGILDRIDSLLFILPVYFGFKFLGLF</sequence>
<comment type="similarity">
    <text evidence="5 18">Belongs to the CDS family.</text>
</comment>
<keyword evidence="11 18" id="KW-0812">Transmembrane</keyword>
<keyword evidence="14" id="KW-0443">Lipid metabolism</keyword>
<evidence type="ECO:0000256" key="2">
    <source>
        <dbReference type="ARBA" id="ARBA00004651"/>
    </source>
</evidence>
<keyword evidence="15 19" id="KW-0472">Membrane</keyword>
<feature type="transmembrane region" description="Helical" evidence="19">
    <location>
        <begin position="172"/>
        <end position="192"/>
    </location>
</feature>
<comment type="subcellular location">
    <subcellularLocation>
        <location evidence="2">Cell membrane</location>
        <topology evidence="2">Multi-pass membrane protein</topology>
    </subcellularLocation>
</comment>
<keyword evidence="10 18" id="KW-0808">Transferase</keyword>
<dbReference type="RefSeq" id="WP_092064687.1">
    <property type="nucleotide sequence ID" value="NZ_FNIN01000004.1"/>
</dbReference>
<gene>
    <name evidence="20" type="ORF">SAMN04488516_10435</name>
</gene>
<evidence type="ECO:0000313" key="20">
    <source>
        <dbReference type="EMBL" id="SDN65366.1"/>
    </source>
</evidence>